<dbReference type="EMBL" id="FOSF01000005">
    <property type="protein sequence ID" value="SFJ86977.1"/>
    <property type="molecule type" value="Genomic_DNA"/>
</dbReference>
<comment type="subunit">
    <text evidence="9">The complex comprises the extracytoplasmic solute receptor protein and the two transmembrane proteins.</text>
</comment>
<evidence type="ECO:0000313" key="11">
    <source>
        <dbReference type="EMBL" id="SFJ86977.1"/>
    </source>
</evidence>
<evidence type="ECO:0000259" key="10">
    <source>
        <dbReference type="Pfam" id="PF04290"/>
    </source>
</evidence>
<evidence type="ECO:0000256" key="8">
    <source>
        <dbReference type="ARBA" id="ARBA00038436"/>
    </source>
</evidence>
<accession>A0A662Z725</accession>
<comment type="subcellular location">
    <subcellularLocation>
        <location evidence="1 9">Cell inner membrane</location>
        <topology evidence="1 9">Multi-pass membrane protein</topology>
    </subcellularLocation>
</comment>
<keyword evidence="2 9" id="KW-0813">Transport</keyword>
<dbReference type="GO" id="GO:0022857">
    <property type="term" value="F:transmembrane transporter activity"/>
    <property type="evidence" value="ECO:0007669"/>
    <property type="project" value="UniProtKB-UniRule"/>
</dbReference>
<evidence type="ECO:0000256" key="7">
    <source>
        <dbReference type="ARBA" id="ARBA00023136"/>
    </source>
</evidence>
<sequence length="170" mass="19791">MNTVLNLLKGIDAIVSKVTRFICIASMMIIFVMFLLNVFVRFVPIYNFTQTDEWTQLFLVWVIFFGAQELVRTRGHFIVDVITDRIVGTPAGKICRIISTIIEAIMYATICYYGFVLVCRAQSYMLTITWLQKKYFYMVIPVSAFFMTCYSLRDIVQAVKMPWRAENKPT</sequence>
<evidence type="ECO:0000256" key="1">
    <source>
        <dbReference type="ARBA" id="ARBA00004429"/>
    </source>
</evidence>
<comment type="caution">
    <text evidence="9">Lacks conserved residue(s) required for the propagation of feature annotation.</text>
</comment>
<dbReference type="PANTHER" id="PTHR35011:SF11">
    <property type="entry name" value="TRAP TRANSPORTER SMALL PERMEASE PROTEIN"/>
    <property type="match status" value="1"/>
</dbReference>
<dbReference type="InterPro" id="IPR055348">
    <property type="entry name" value="DctQ"/>
</dbReference>
<evidence type="ECO:0000256" key="4">
    <source>
        <dbReference type="ARBA" id="ARBA00022519"/>
    </source>
</evidence>
<proteinExistence type="inferred from homology"/>
<dbReference type="Pfam" id="PF04290">
    <property type="entry name" value="DctQ"/>
    <property type="match status" value="1"/>
</dbReference>
<comment type="function">
    <text evidence="9">Part of the tripartite ATP-independent periplasmic (TRAP) transport system.</text>
</comment>
<dbReference type="RefSeq" id="WP_074839075.1">
    <property type="nucleotide sequence ID" value="NZ_CP047056.1"/>
</dbReference>
<dbReference type="Proteomes" id="UP000243374">
    <property type="component" value="Unassembled WGS sequence"/>
</dbReference>
<evidence type="ECO:0000256" key="3">
    <source>
        <dbReference type="ARBA" id="ARBA00022475"/>
    </source>
</evidence>
<keyword evidence="4 9" id="KW-0997">Cell inner membrane</keyword>
<dbReference type="OrthoDB" id="9795655at2"/>
<dbReference type="InterPro" id="IPR007387">
    <property type="entry name" value="TRAP_DctQ"/>
</dbReference>
<feature type="transmembrane region" description="Helical" evidence="9">
    <location>
        <begin position="21"/>
        <end position="42"/>
    </location>
</feature>
<dbReference type="GO" id="GO:0015740">
    <property type="term" value="P:C4-dicarboxylate transport"/>
    <property type="evidence" value="ECO:0007669"/>
    <property type="project" value="TreeGrafter"/>
</dbReference>
<feature type="transmembrane region" description="Helical" evidence="9">
    <location>
        <begin position="135"/>
        <end position="152"/>
    </location>
</feature>
<keyword evidence="5 9" id="KW-0812">Transmembrane</keyword>
<name>A0A662Z725_9GAMM</name>
<dbReference type="GO" id="GO:0005886">
    <property type="term" value="C:plasma membrane"/>
    <property type="evidence" value="ECO:0007669"/>
    <property type="project" value="UniProtKB-SubCell"/>
</dbReference>
<evidence type="ECO:0000256" key="5">
    <source>
        <dbReference type="ARBA" id="ARBA00022692"/>
    </source>
</evidence>
<keyword evidence="12" id="KW-1185">Reference proteome</keyword>
<feature type="domain" description="Tripartite ATP-independent periplasmic transporters DctQ component" evidence="10">
    <location>
        <begin position="30"/>
        <end position="160"/>
    </location>
</feature>
<evidence type="ECO:0000256" key="2">
    <source>
        <dbReference type="ARBA" id="ARBA00022448"/>
    </source>
</evidence>
<gene>
    <name evidence="11" type="ORF">SAMN04487865_100539</name>
</gene>
<feature type="transmembrane region" description="Helical" evidence="9">
    <location>
        <begin position="94"/>
        <end position="115"/>
    </location>
</feature>
<dbReference type="PANTHER" id="PTHR35011">
    <property type="entry name" value="2,3-DIKETO-L-GULONATE TRAP TRANSPORTER SMALL PERMEASE PROTEIN YIAM"/>
    <property type="match status" value="1"/>
</dbReference>
<protein>
    <recommendedName>
        <fullName evidence="9">TRAP transporter small permease protein</fullName>
    </recommendedName>
</protein>
<organism evidence="11 12">
    <name type="scientific">Succinivibrio dextrinosolvens</name>
    <dbReference type="NCBI Taxonomy" id="83771"/>
    <lineage>
        <taxon>Bacteria</taxon>
        <taxon>Pseudomonadati</taxon>
        <taxon>Pseudomonadota</taxon>
        <taxon>Gammaproteobacteria</taxon>
        <taxon>Aeromonadales</taxon>
        <taxon>Succinivibrionaceae</taxon>
        <taxon>Succinivibrio</taxon>
    </lineage>
</organism>
<evidence type="ECO:0000256" key="6">
    <source>
        <dbReference type="ARBA" id="ARBA00022989"/>
    </source>
</evidence>
<evidence type="ECO:0000256" key="9">
    <source>
        <dbReference type="RuleBase" id="RU369079"/>
    </source>
</evidence>
<reference evidence="11 12" key="1">
    <citation type="submission" date="2016-10" db="EMBL/GenBank/DDBJ databases">
        <authorList>
            <person name="Varghese N."/>
            <person name="Submissions S."/>
        </authorList>
    </citation>
    <scope>NUCLEOTIDE SEQUENCE [LARGE SCALE GENOMIC DNA]</scope>
    <source>
        <strain evidence="11 12">22B</strain>
    </source>
</reference>
<keyword evidence="3" id="KW-1003">Cell membrane</keyword>
<dbReference type="AlphaFoldDB" id="A0A662Z725"/>
<keyword evidence="6 9" id="KW-1133">Transmembrane helix</keyword>
<keyword evidence="7 9" id="KW-0472">Membrane</keyword>
<comment type="similarity">
    <text evidence="8 9">Belongs to the TRAP transporter small permease family.</text>
</comment>
<evidence type="ECO:0000313" key="12">
    <source>
        <dbReference type="Proteomes" id="UP000243374"/>
    </source>
</evidence>